<organism evidence="1">
    <name type="scientific">viral metagenome</name>
    <dbReference type="NCBI Taxonomy" id="1070528"/>
    <lineage>
        <taxon>unclassified sequences</taxon>
        <taxon>metagenomes</taxon>
        <taxon>organismal metagenomes</taxon>
    </lineage>
</organism>
<accession>A0A6M3LT74</accession>
<gene>
    <name evidence="1" type="ORF">MM415B05761_0006</name>
</gene>
<protein>
    <submittedName>
        <fullName evidence="1">Uncharacterized protein</fullName>
    </submittedName>
</protein>
<dbReference type="AlphaFoldDB" id="A0A6M3LT74"/>
<sequence length="67" mass="7920">MKQYEIHYVERGGFPGACFAWEEAKTDKEMKALAEPFFNRSANTGHCGIRIFRMPERKCIFKKFYHA</sequence>
<reference evidence="1" key="1">
    <citation type="submission" date="2020-03" db="EMBL/GenBank/DDBJ databases">
        <title>The deep terrestrial virosphere.</title>
        <authorList>
            <person name="Holmfeldt K."/>
            <person name="Nilsson E."/>
            <person name="Simone D."/>
            <person name="Lopez-Fernandez M."/>
            <person name="Wu X."/>
            <person name="de Brujin I."/>
            <person name="Lundin D."/>
            <person name="Andersson A."/>
            <person name="Bertilsson S."/>
            <person name="Dopson M."/>
        </authorList>
    </citation>
    <scope>NUCLEOTIDE SEQUENCE</scope>
    <source>
        <strain evidence="1">MM415B05761</strain>
    </source>
</reference>
<name>A0A6M3LT74_9ZZZZ</name>
<dbReference type="EMBL" id="MT143545">
    <property type="protein sequence ID" value="QJA98013.1"/>
    <property type="molecule type" value="Genomic_DNA"/>
</dbReference>
<evidence type="ECO:0000313" key="1">
    <source>
        <dbReference type="EMBL" id="QJA98013.1"/>
    </source>
</evidence>
<proteinExistence type="predicted"/>